<keyword evidence="1" id="KW-0812">Transmembrane</keyword>
<protein>
    <submittedName>
        <fullName evidence="2">Sodium-dependent bicarbonate transport family permease</fullName>
    </submittedName>
</protein>
<name>A0A235ERP6_9BURK</name>
<comment type="caution">
    <text evidence="2">The sequence shown here is derived from an EMBL/GenBank/DDBJ whole genome shotgun (WGS) entry which is preliminary data.</text>
</comment>
<proteinExistence type="predicted"/>
<dbReference type="InterPro" id="IPR010293">
    <property type="entry name" value="Sbt_1"/>
</dbReference>
<feature type="transmembrane region" description="Helical" evidence="1">
    <location>
        <begin position="37"/>
        <end position="57"/>
    </location>
</feature>
<organism evidence="2 3">
    <name type="scientific">Acidovorax kalamii</name>
    <dbReference type="NCBI Taxonomy" id="2004485"/>
    <lineage>
        <taxon>Bacteria</taxon>
        <taxon>Pseudomonadati</taxon>
        <taxon>Pseudomonadota</taxon>
        <taxon>Betaproteobacteria</taxon>
        <taxon>Burkholderiales</taxon>
        <taxon>Comamonadaceae</taxon>
        <taxon>Acidovorax</taxon>
    </lineage>
</organism>
<feature type="transmembrane region" description="Helical" evidence="1">
    <location>
        <begin position="261"/>
        <end position="285"/>
    </location>
</feature>
<gene>
    <name evidence="2" type="ORF">CBY09_05310</name>
</gene>
<dbReference type="RefSeq" id="WP_094288031.1">
    <property type="nucleotide sequence ID" value="NZ_NOIG01000004.1"/>
</dbReference>
<dbReference type="PANTHER" id="PTHR40400">
    <property type="entry name" value="SLR1512 PROTEIN"/>
    <property type="match status" value="1"/>
</dbReference>
<evidence type="ECO:0000313" key="3">
    <source>
        <dbReference type="Proteomes" id="UP000215441"/>
    </source>
</evidence>
<sequence length="352" mass="36010">MQSLLDPAILFFALGIFAGLVRSNLEMPAAISKFLSIYLLMALGLKGGFALAASGFTPSVATSLGLAVLLAIVVPLVGYALLRRVLSGFNAAAVAATYGSVSAVTFVTATQYLESQHIAYGGHMAAAMALMESPAIILAVLLANALRQKQQAVAVATSAAPVVAMTSGGAATLGGHGPGNVSGKSGPHLSVGKILHESFTDGTQLLLLGAMLIGLLTGDAGKAAMQPFSGDLFKGMLCLFLLDMGLSTARNLPAVRQQSPWLLAYAVLGPITHATLALGLAWLVAVPAGDAVLLMVLAASASYIAVPAVVRYAIPEADPSLYVSLSLGLTFPLNIVLGIPLYTQVVQSLWAV</sequence>
<keyword evidence="1" id="KW-0472">Membrane</keyword>
<keyword evidence="3" id="KW-1185">Reference proteome</keyword>
<dbReference type="Proteomes" id="UP000215441">
    <property type="component" value="Unassembled WGS sequence"/>
</dbReference>
<dbReference type="Pfam" id="PF05982">
    <property type="entry name" value="Sbt_1"/>
    <property type="match status" value="1"/>
</dbReference>
<dbReference type="AlphaFoldDB" id="A0A235ERP6"/>
<feature type="transmembrane region" description="Helical" evidence="1">
    <location>
        <begin position="63"/>
        <end position="82"/>
    </location>
</feature>
<feature type="transmembrane region" description="Helical" evidence="1">
    <location>
        <begin position="321"/>
        <end position="342"/>
    </location>
</feature>
<feature type="transmembrane region" description="Helical" evidence="1">
    <location>
        <begin position="89"/>
        <end position="112"/>
    </location>
</feature>
<keyword evidence="1" id="KW-1133">Transmembrane helix</keyword>
<evidence type="ECO:0000313" key="2">
    <source>
        <dbReference type="EMBL" id="OYD51684.1"/>
    </source>
</evidence>
<feature type="transmembrane region" description="Helical" evidence="1">
    <location>
        <begin position="6"/>
        <end position="25"/>
    </location>
</feature>
<feature type="transmembrane region" description="Helical" evidence="1">
    <location>
        <begin position="118"/>
        <end position="142"/>
    </location>
</feature>
<dbReference type="PANTHER" id="PTHR40400:SF1">
    <property type="entry name" value="SLR1512 PROTEIN"/>
    <property type="match status" value="1"/>
</dbReference>
<evidence type="ECO:0000256" key="1">
    <source>
        <dbReference type="SAM" id="Phobius"/>
    </source>
</evidence>
<accession>A0A235ERP6</accession>
<dbReference type="OrthoDB" id="345121at2"/>
<feature type="transmembrane region" description="Helical" evidence="1">
    <location>
        <begin position="291"/>
        <end position="314"/>
    </location>
</feature>
<reference evidence="2 3" key="1">
    <citation type="submission" date="2017-07" db="EMBL/GenBank/DDBJ databases">
        <title>Acidovorax KNDSW TSA 6 genome sequence and assembly.</title>
        <authorList>
            <person name="Mayilraj S."/>
        </authorList>
    </citation>
    <scope>NUCLEOTIDE SEQUENCE [LARGE SCALE GENOMIC DNA]</scope>
    <source>
        <strain evidence="2 3">KNDSW-TSA6</strain>
    </source>
</reference>
<dbReference type="EMBL" id="NOIG01000004">
    <property type="protein sequence ID" value="OYD51684.1"/>
    <property type="molecule type" value="Genomic_DNA"/>
</dbReference>